<keyword evidence="10" id="KW-1185">Reference proteome</keyword>
<name>A0A9P7W1K4_9AGAR</name>
<gene>
    <name evidence="9" type="ORF">BT62DRAFT_884973</name>
</gene>
<evidence type="ECO:0000256" key="3">
    <source>
        <dbReference type="ARBA" id="ARBA00022741"/>
    </source>
</evidence>
<keyword evidence="4 9" id="KW-0418">Kinase</keyword>
<dbReference type="Gene3D" id="3.30.200.20">
    <property type="entry name" value="Phosphorylase Kinase, domain 1"/>
    <property type="match status" value="1"/>
</dbReference>
<protein>
    <submittedName>
        <fullName evidence="9">Kinase-like protein</fullName>
    </submittedName>
</protein>
<evidence type="ECO:0000256" key="6">
    <source>
        <dbReference type="SAM" id="Phobius"/>
    </source>
</evidence>
<dbReference type="InterPro" id="IPR011009">
    <property type="entry name" value="Kinase-like_dom_sf"/>
</dbReference>
<organism evidence="9 10">
    <name type="scientific">Guyanagaster necrorhizus</name>
    <dbReference type="NCBI Taxonomy" id="856835"/>
    <lineage>
        <taxon>Eukaryota</taxon>
        <taxon>Fungi</taxon>
        <taxon>Dikarya</taxon>
        <taxon>Basidiomycota</taxon>
        <taxon>Agaricomycotina</taxon>
        <taxon>Agaricomycetes</taxon>
        <taxon>Agaricomycetidae</taxon>
        <taxon>Agaricales</taxon>
        <taxon>Marasmiineae</taxon>
        <taxon>Physalacriaceae</taxon>
        <taxon>Guyanagaster</taxon>
    </lineage>
</organism>
<evidence type="ECO:0000259" key="8">
    <source>
        <dbReference type="PROSITE" id="PS50011"/>
    </source>
</evidence>
<dbReference type="SMART" id="SM00220">
    <property type="entry name" value="S_TKc"/>
    <property type="match status" value="1"/>
</dbReference>
<evidence type="ECO:0000256" key="4">
    <source>
        <dbReference type="ARBA" id="ARBA00022777"/>
    </source>
</evidence>
<dbReference type="Gene3D" id="1.10.510.10">
    <property type="entry name" value="Transferase(Phosphotransferase) domain 1"/>
    <property type="match status" value="1"/>
</dbReference>
<feature type="transmembrane region" description="Helical" evidence="6">
    <location>
        <begin position="248"/>
        <end position="265"/>
    </location>
</feature>
<evidence type="ECO:0000256" key="5">
    <source>
        <dbReference type="ARBA" id="ARBA00022840"/>
    </source>
</evidence>
<dbReference type="GO" id="GO:0004674">
    <property type="term" value="F:protein serine/threonine kinase activity"/>
    <property type="evidence" value="ECO:0007669"/>
    <property type="project" value="UniProtKB-KW"/>
</dbReference>
<evidence type="ECO:0000313" key="9">
    <source>
        <dbReference type="EMBL" id="KAG7450894.1"/>
    </source>
</evidence>
<evidence type="ECO:0000256" key="1">
    <source>
        <dbReference type="ARBA" id="ARBA00022527"/>
    </source>
</evidence>
<keyword evidence="6" id="KW-1133">Transmembrane helix</keyword>
<reference evidence="9" key="1">
    <citation type="submission" date="2020-11" db="EMBL/GenBank/DDBJ databases">
        <title>Adaptations for nitrogen fixation in a non-lichenized fungal sporocarp promotes dispersal by wood-feeding termites.</title>
        <authorList>
            <consortium name="DOE Joint Genome Institute"/>
            <person name="Koch R.A."/>
            <person name="Yoon G."/>
            <person name="Arayal U."/>
            <person name="Lail K."/>
            <person name="Amirebrahimi M."/>
            <person name="Labutti K."/>
            <person name="Lipzen A."/>
            <person name="Riley R."/>
            <person name="Barry K."/>
            <person name="Henrissat B."/>
            <person name="Grigoriev I.V."/>
            <person name="Herr J.R."/>
            <person name="Aime M.C."/>
        </authorList>
    </citation>
    <scope>NUCLEOTIDE SEQUENCE</scope>
    <source>
        <strain evidence="9">MCA 3950</strain>
    </source>
</reference>
<dbReference type="OrthoDB" id="347657at2759"/>
<sequence>MVWGCVLLAVFFCPVFEQFHQAPLTINDFEILNGYAGNVCRRRSSGKIFSFKRVTRQAASPPRHTVILEAVNRLYAPFLVKMHWSFVDNDSLYIILDNGHAGDLLTFVSSRKLFDPKHMQFYACELVEALSSLVPAGIIHRALRPENVMIDAEGHIMLTGFDDAVMLGEDSDLTSHYSCFEYRAPELLLGWSHDFAVDCWGFGALLYFILLGQVLLFLFCCIPLTYLRSCISTHSGEIKTPFIRPSRWLYWQFQLAILSPRWFFLRFNLAV</sequence>
<evidence type="ECO:0000256" key="2">
    <source>
        <dbReference type="ARBA" id="ARBA00022679"/>
    </source>
</evidence>
<dbReference type="Pfam" id="PF00069">
    <property type="entry name" value="Pkinase"/>
    <property type="match status" value="1"/>
</dbReference>
<comment type="caution">
    <text evidence="9">The sequence shown here is derived from an EMBL/GenBank/DDBJ whole genome shotgun (WGS) entry which is preliminary data.</text>
</comment>
<keyword evidence="3" id="KW-0547">Nucleotide-binding</keyword>
<dbReference type="PANTHER" id="PTHR24351">
    <property type="entry name" value="RIBOSOMAL PROTEIN S6 KINASE"/>
    <property type="match status" value="1"/>
</dbReference>
<evidence type="ECO:0000256" key="7">
    <source>
        <dbReference type="SAM" id="SignalP"/>
    </source>
</evidence>
<feature type="chain" id="PRO_5040371041" evidence="7">
    <location>
        <begin position="18"/>
        <end position="271"/>
    </location>
</feature>
<feature type="signal peptide" evidence="7">
    <location>
        <begin position="1"/>
        <end position="17"/>
    </location>
</feature>
<keyword evidence="5" id="KW-0067">ATP-binding</keyword>
<dbReference type="RefSeq" id="XP_043044394.1">
    <property type="nucleotide sequence ID" value="XM_043182811.1"/>
</dbReference>
<dbReference type="EMBL" id="MU250526">
    <property type="protein sequence ID" value="KAG7450894.1"/>
    <property type="molecule type" value="Genomic_DNA"/>
</dbReference>
<dbReference type="SUPFAM" id="SSF56112">
    <property type="entry name" value="Protein kinase-like (PK-like)"/>
    <property type="match status" value="1"/>
</dbReference>
<dbReference type="GO" id="GO:0005524">
    <property type="term" value="F:ATP binding"/>
    <property type="evidence" value="ECO:0007669"/>
    <property type="project" value="UniProtKB-KW"/>
</dbReference>
<keyword evidence="2" id="KW-0808">Transferase</keyword>
<feature type="domain" description="Protein kinase" evidence="8">
    <location>
        <begin position="25"/>
        <end position="271"/>
    </location>
</feature>
<keyword evidence="6" id="KW-0472">Membrane</keyword>
<dbReference type="InterPro" id="IPR000719">
    <property type="entry name" value="Prot_kinase_dom"/>
</dbReference>
<proteinExistence type="predicted"/>
<dbReference type="AlphaFoldDB" id="A0A9P7W1K4"/>
<feature type="transmembrane region" description="Helical" evidence="6">
    <location>
        <begin position="205"/>
        <end position="227"/>
    </location>
</feature>
<accession>A0A9P7W1K4</accession>
<dbReference type="Proteomes" id="UP000812287">
    <property type="component" value="Unassembled WGS sequence"/>
</dbReference>
<dbReference type="PROSITE" id="PS50011">
    <property type="entry name" value="PROTEIN_KINASE_DOM"/>
    <property type="match status" value="1"/>
</dbReference>
<keyword evidence="1" id="KW-0723">Serine/threonine-protein kinase</keyword>
<dbReference type="GeneID" id="66105108"/>
<keyword evidence="6" id="KW-0812">Transmembrane</keyword>
<keyword evidence="7" id="KW-0732">Signal</keyword>
<evidence type="ECO:0000313" key="10">
    <source>
        <dbReference type="Proteomes" id="UP000812287"/>
    </source>
</evidence>